<sequence length="154" mass="17743">MDLKPLCGNRFLWEFNHSVDRNQLLEGCPWSFKKNMLVLSSIDLNENPQDVNLDWAEFHIHVHGLPINKISREIASFIGNHLGRFIDIDMDSVGHVWGSYMWIRVSIDVTKPLKPILKIRTTLADNNCSLSRTKNCRTFVIYVPAWAAFPSFVS</sequence>
<gene>
    <name evidence="1" type="ORF">Sangu_2830200</name>
</gene>
<dbReference type="PANTHER" id="PTHR31286">
    <property type="entry name" value="GLYCINE-RICH CELL WALL STRUCTURAL PROTEIN 1.8-LIKE"/>
    <property type="match status" value="1"/>
</dbReference>
<organism evidence="1">
    <name type="scientific">Sesamum angustifolium</name>
    <dbReference type="NCBI Taxonomy" id="2727405"/>
    <lineage>
        <taxon>Eukaryota</taxon>
        <taxon>Viridiplantae</taxon>
        <taxon>Streptophyta</taxon>
        <taxon>Embryophyta</taxon>
        <taxon>Tracheophyta</taxon>
        <taxon>Spermatophyta</taxon>
        <taxon>Magnoliopsida</taxon>
        <taxon>eudicotyledons</taxon>
        <taxon>Gunneridae</taxon>
        <taxon>Pentapetalae</taxon>
        <taxon>asterids</taxon>
        <taxon>lamiids</taxon>
        <taxon>Lamiales</taxon>
        <taxon>Pedaliaceae</taxon>
        <taxon>Sesamum</taxon>
    </lineage>
</organism>
<dbReference type="PANTHER" id="PTHR31286:SF178">
    <property type="entry name" value="DUF4283 DOMAIN-CONTAINING PROTEIN"/>
    <property type="match status" value="1"/>
</dbReference>
<dbReference type="InterPro" id="IPR040256">
    <property type="entry name" value="At4g02000-like"/>
</dbReference>
<accession>A0AAW2IPM0</accession>
<name>A0AAW2IPM0_9LAMI</name>
<evidence type="ECO:0008006" key="2">
    <source>
        <dbReference type="Google" id="ProtNLM"/>
    </source>
</evidence>
<reference evidence="1" key="1">
    <citation type="submission" date="2020-06" db="EMBL/GenBank/DDBJ databases">
        <authorList>
            <person name="Li T."/>
            <person name="Hu X."/>
            <person name="Zhang T."/>
            <person name="Song X."/>
            <person name="Zhang H."/>
            <person name="Dai N."/>
            <person name="Sheng W."/>
            <person name="Hou X."/>
            <person name="Wei L."/>
        </authorList>
    </citation>
    <scope>NUCLEOTIDE SEQUENCE</scope>
    <source>
        <strain evidence="1">G01</strain>
        <tissue evidence="1">Leaf</tissue>
    </source>
</reference>
<reference evidence="1" key="2">
    <citation type="journal article" date="2024" name="Plant">
        <title>Genomic evolution and insights into agronomic trait innovations of Sesamum species.</title>
        <authorList>
            <person name="Miao H."/>
            <person name="Wang L."/>
            <person name="Qu L."/>
            <person name="Liu H."/>
            <person name="Sun Y."/>
            <person name="Le M."/>
            <person name="Wang Q."/>
            <person name="Wei S."/>
            <person name="Zheng Y."/>
            <person name="Lin W."/>
            <person name="Duan Y."/>
            <person name="Cao H."/>
            <person name="Xiong S."/>
            <person name="Wang X."/>
            <person name="Wei L."/>
            <person name="Li C."/>
            <person name="Ma Q."/>
            <person name="Ju M."/>
            <person name="Zhao R."/>
            <person name="Li G."/>
            <person name="Mu C."/>
            <person name="Tian Q."/>
            <person name="Mei H."/>
            <person name="Zhang T."/>
            <person name="Gao T."/>
            <person name="Zhang H."/>
        </authorList>
    </citation>
    <scope>NUCLEOTIDE SEQUENCE</scope>
    <source>
        <strain evidence="1">G01</strain>
    </source>
</reference>
<comment type="caution">
    <text evidence="1">The sequence shown here is derived from an EMBL/GenBank/DDBJ whole genome shotgun (WGS) entry which is preliminary data.</text>
</comment>
<protein>
    <recommendedName>
        <fullName evidence="2">DUF4283 domain-containing protein</fullName>
    </recommendedName>
</protein>
<proteinExistence type="predicted"/>
<dbReference type="EMBL" id="JACGWK010001658">
    <property type="protein sequence ID" value="KAL0284354.1"/>
    <property type="molecule type" value="Genomic_DNA"/>
</dbReference>
<dbReference type="AlphaFoldDB" id="A0AAW2IPM0"/>
<evidence type="ECO:0000313" key="1">
    <source>
        <dbReference type="EMBL" id="KAL0284354.1"/>
    </source>
</evidence>